<dbReference type="Gene3D" id="3.20.20.80">
    <property type="entry name" value="Glycosidases"/>
    <property type="match status" value="1"/>
</dbReference>
<dbReference type="Pfam" id="PF00704">
    <property type="entry name" value="Glyco_hydro_18"/>
    <property type="match status" value="1"/>
</dbReference>
<dbReference type="InterPro" id="IPR001223">
    <property type="entry name" value="Glyco_hydro18_cat"/>
</dbReference>
<dbReference type="SMART" id="SM00636">
    <property type="entry name" value="Glyco_18"/>
    <property type="match status" value="1"/>
</dbReference>
<evidence type="ECO:0000259" key="5">
    <source>
        <dbReference type="PROSITE" id="PS51910"/>
    </source>
</evidence>
<dbReference type="PANTHER" id="PTHR47700:SF2">
    <property type="entry name" value="CHITINASE"/>
    <property type="match status" value="1"/>
</dbReference>
<dbReference type="SUPFAM" id="SSF51445">
    <property type="entry name" value="(Trans)glycosidases"/>
    <property type="match status" value="1"/>
</dbReference>
<evidence type="ECO:0000256" key="4">
    <source>
        <dbReference type="ARBA" id="ARBA00023026"/>
    </source>
</evidence>
<dbReference type="InterPro" id="IPR011583">
    <property type="entry name" value="Chitinase_II/V-like_cat"/>
</dbReference>
<sequence length="348" mass="38252">MGRYHNLSELGDFAYVFAYRGCCVRPPEARDCPPSAGTNISTLNPCPLNSCCNIWGQCGTTKEFCKITGDGTPGMGTCISNCGMDIVNNKNAPAVYRKIWYFEAWNSERQCLWMDVTSFDESRFTHIHFAFADITPDFQVDVTKRIVAFDGWAASTSPTTFQIFREGVNPANRVRLAENIANYANQHGLDGTDIDWEYPAAPDIPGIPPAEPIDGPNYLAFLKLLNSMLPAGLPINEMGMVLDYIVYMTYDLHGQWDAGSKWSQDGCRGGNCLRSHINMTETHNALVMITKAGVPTNKIVVGVTSYGCSFKMKDRKCRGPICEFTGTSNVSHALPGPCTGTQGYISNA</sequence>
<dbReference type="EMBL" id="BAAFSV010000003">
    <property type="protein sequence ID" value="GAB1316462.1"/>
    <property type="molecule type" value="Genomic_DNA"/>
</dbReference>
<dbReference type="EC" id="3.2.1.14" evidence="2"/>
<dbReference type="InterPro" id="IPR053214">
    <property type="entry name" value="LysM12-like"/>
</dbReference>
<evidence type="ECO:0000313" key="7">
    <source>
        <dbReference type="Proteomes" id="UP001628179"/>
    </source>
</evidence>
<accession>A0ABQ0GFC5</accession>
<keyword evidence="4" id="KW-0843">Virulence</keyword>
<dbReference type="Proteomes" id="UP001628179">
    <property type="component" value="Unassembled WGS sequence"/>
</dbReference>
<keyword evidence="7" id="KW-1185">Reference proteome</keyword>
<dbReference type="Gene3D" id="3.10.50.10">
    <property type="match status" value="1"/>
</dbReference>
<keyword evidence="3" id="KW-0147">Chitin-binding</keyword>
<dbReference type="InterPro" id="IPR036861">
    <property type="entry name" value="Endochitinase-like_sf"/>
</dbReference>
<organism evidence="6 7">
    <name type="scientific">Madurella fahalii</name>
    <dbReference type="NCBI Taxonomy" id="1157608"/>
    <lineage>
        <taxon>Eukaryota</taxon>
        <taxon>Fungi</taxon>
        <taxon>Dikarya</taxon>
        <taxon>Ascomycota</taxon>
        <taxon>Pezizomycotina</taxon>
        <taxon>Sordariomycetes</taxon>
        <taxon>Sordariomycetidae</taxon>
        <taxon>Sordariales</taxon>
        <taxon>Sordariales incertae sedis</taxon>
        <taxon>Madurella</taxon>
    </lineage>
</organism>
<feature type="domain" description="GH18" evidence="5">
    <location>
        <begin position="96"/>
        <end position="348"/>
    </location>
</feature>
<evidence type="ECO:0000256" key="3">
    <source>
        <dbReference type="ARBA" id="ARBA00022669"/>
    </source>
</evidence>
<protein>
    <recommendedName>
        <fullName evidence="2">chitinase</fullName>
        <ecNumber evidence="2">3.2.1.14</ecNumber>
    </recommendedName>
</protein>
<dbReference type="RefSeq" id="XP_070918193.1">
    <property type="nucleotide sequence ID" value="XM_071062092.1"/>
</dbReference>
<dbReference type="Gene3D" id="3.30.60.10">
    <property type="entry name" value="Endochitinase-like"/>
    <property type="match status" value="1"/>
</dbReference>
<evidence type="ECO:0000256" key="2">
    <source>
        <dbReference type="ARBA" id="ARBA00012729"/>
    </source>
</evidence>
<dbReference type="CDD" id="cd00035">
    <property type="entry name" value="ChtBD1"/>
    <property type="match status" value="1"/>
</dbReference>
<dbReference type="SUPFAM" id="SSF57016">
    <property type="entry name" value="Plant lectins/antimicrobial peptides"/>
    <property type="match status" value="1"/>
</dbReference>
<dbReference type="PROSITE" id="PS51910">
    <property type="entry name" value="GH18_2"/>
    <property type="match status" value="1"/>
</dbReference>
<comment type="similarity">
    <text evidence="1">Belongs to the glycosyl hydrolase 18 family. Chitinase class V subfamily.</text>
</comment>
<name>A0ABQ0GFC5_9PEZI</name>
<evidence type="ECO:0000256" key="1">
    <source>
        <dbReference type="ARBA" id="ARBA00008682"/>
    </source>
</evidence>
<reference evidence="6 7" key="1">
    <citation type="submission" date="2024-09" db="EMBL/GenBank/DDBJ databases">
        <title>Itraconazole resistance in Madurella fahalii resulting from another homologue of gene encoding cytochrome P450 14-alpha sterol demethylase (CYP51).</title>
        <authorList>
            <person name="Yoshioka I."/>
            <person name="Fahal A.H."/>
            <person name="Kaneko S."/>
            <person name="Yaguchi T."/>
        </authorList>
    </citation>
    <scope>NUCLEOTIDE SEQUENCE [LARGE SCALE GENOMIC DNA]</scope>
    <source>
        <strain evidence="6 7">IFM 68171</strain>
    </source>
</reference>
<dbReference type="GeneID" id="98177415"/>
<dbReference type="InterPro" id="IPR017853">
    <property type="entry name" value="GH"/>
</dbReference>
<evidence type="ECO:0000313" key="6">
    <source>
        <dbReference type="EMBL" id="GAB1316462.1"/>
    </source>
</evidence>
<comment type="caution">
    <text evidence="6">The sequence shown here is derived from an EMBL/GenBank/DDBJ whole genome shotgun (WGS) entry which is preliminary data.</text>
</comment>
<dbReference type="InterPro" id="IPR029070">
    <property type="entry name" value="Chitinase_insertion_sf"/>
</dbReference>
<gene>
    <name evidence="6" type="ORF">MFIFM68171_06672</name>
</gene>
<proteinExistence type="inferred from homology"/>
<dbReference type="PANTHER" id="PTHR47700">
    <property type="entry name" value="V CHITINASE, PUTATIVE (AFU_ORTHOLOGUE AFUA_6G13720)-RELATED"/>
    <property type="match status" value="1"/>
</dbReference>